<proteinExistence type="inferred from homology"/>
<dbReference type="GO" id="GO:0005737">
    <property type="term" value="C:cytoplasm"/>
    <property type="evidence" value="ECO:0007669"/>
    <property type="project" value="TreeGrafter"/>
</dbReference>
<dbReference type="GO" id="GO:0008677">
    <property type="term" value="F:2-dehydropantoate 2-reductase activity"/>
    <property type="evidence" value="ECO:0007669"/>
    <property type="project" value="UniProtKB-EC"/>
</dbReference>
<dbReference type="EC" id="1.1.1.169" evidence="4 11"/>
<comment type="similarity">
    <text evidence="3 11">Belongs to the ketopantoate reductase family.</text>
</comment>
<feature type="domain" description="Ketopantoate reductase C-terminal" evidence="13">
    <location>
        <begin position="197"/>
        <end position="316"/>
    </location>
</feature>
<dbReference type="SUPFAM" id="SSF51735">
    <property type="entry name" value="NAD(P)-binding Rossmann-fold domains"/>
    <property type="match status" value="1"/>
</dbReference>
<gene>
    <name evidence="14" type="ORF">EXY23_16775</name>
</gene>
<evidence type="ECO:0000256" key="11">
    <source>
        <dbReference type="RuleBase" id="RU362068"/>
    </source>
</evidence>
<reference evidence="14 15" key="1">
    <citation type="submission" date="2019-03" db="EMBL/GenBank/DDBJ databases">
        <title>Paracraurococcus aquatilis NE82 genome sequence.</title>
        <authorList>
            <person name="Zhao Y."/>
            <person name="Du Z."/>
        </authorList>
    </citation>
    <scope>NUCLEOTIDE SEQUENCE [LARGE SCALE GENOMIC DNA]</scope>
    <source>
        <strain evidence="14 15">NE82</strain>
    </source>
</reference>
<dbReference type="Pfam" id="PF08546">
    <property type="entry name" value="ApbA_C"/>
    <property type="match status" value="1"/>
</dbReference>
<dbReference type="AlphaFoldDB" id="A0A4R4DEI0"/>
<dbReference type="InterPro" id="IPR003710">
    <property type="entry name" value="ApbA"/>
</dbReference>
<comment type="pathway">
    <text evidence="2 11">Cofactor biosynthesis; (R)-pantothenate biosynthesis; (R)-pantoate from 3-methyl-2-oxobutanoate: step 2/2.</text>
</comment>
<dbReference type="PANTHER" id="PTHR21708">
    <property type="entry name" value="PROBABLE 2-DEHYDROPANTOATE 2-REDUCTASE"/>
    <property type="match status" value="1"/>
</dbReference>
<evidence type="ECO:0000256" key="2">
    <source>
        <dbReference type="ARBA" id="ARBA00004994"/>
    </source>
</evidence>
<dbReference type="PANTHER" id="PTHR21708:SF45">
    <property type="entry name" value="2-DEHYDROPANTOATE 2-REDUCTASE"/>
    <property type="match status" value="1"/>
</dbReference>
<dbReference type="InterPro" id="IPR051402">
    <property type="entry name" value="KPR-Related"/>
</dbReference>
<dbReference type="Gene3D" id="3.40.50.720">
    <property type="entry name" value="NAD(P)-binding Rossmann-like Domain"/>
    <property type="match status" value="1"/>
</dbReference>
<sequence>MKLCIVGAGAIGGHLAGRLARGGAELSVVARGATLAAIRERGLVVRAPDGVIEARPRAAADPAELGPQDAVVVCTKVPALPAVARAIGPLLRPETPVVFVTNGIPWWYYARHGGPEEGSRVPEADPDGCVWDRIGPARAIGGVIYSACHVPEPGVAEVTSGSSKLILGEPDGTRSDRVLALAAAFKAGGLPCSVSPDIRTEVWAKLLNNLSNGPICVLTRRTMRDSFGDPVLRGAALQVVREGMAVAAAMGRPVPGTAEARIDLSANIPHKPSILQDLEAGRPMEVAALFQVVRRLARERGVPAPMLDLLVALAAQAAEAAGLYRPEEG</sequence>
<dbReference type="SUPFAM" id="SSF48179">
    <property type="entry name" value="6-phosphogluconate dehydrogenase C-terminal domain-like"/>
    <property type="match status" value="1"/>
</dbReference>
<feature type="domain" description="Ketopantoate reductase N-terminal" evidence="12">
    <location>
        <begin position="4"/>
        <end position="104"/>
    </location>
</feature>
<dbReference type="InterPro" id="IPR008927">
    <property type="entry name" value="6-PGluconate_DH-like_C_sf"/>
</dbReference>
<dbReference type="EMBL" id="SKBM01000016">
    <property type="protein sequence ID" value="TCZ58589.1"/>
    <property type="molecule type" value="Genomic_DNA"/>
</dbReference>
<evidence type="ECO:0000259" key="13">
    <source>
        <dbReference type="Pfam" id="PF08546"/>
    </source>
</evidence>
<evidence type="ECO:0000256" key="6">
    <source>
        <dbReference type="ARBA" id="ARBA00022655"/>
    </source>
</evidence>
<protein>
    <recommendedName>
        <fullName evidence="5 11">2-dehydropantoate 2-reductase</fullName>
        <ecNumber evidence="4 11">1.1.1.169</ecNumber>
    </recommendedName>
    <alternativeName>
        <fullName evidence="9 11">Ketopantoate reductase</fullName>
    </alternativeName>
</protein>
<comment type="function">
    <text evidence="1 11">Catalyzes the NADPH-dependent reduction of ketopantoate into pantoic acid.</text>
</comment>
<comment type="catalytic activity">
    <reaction evidence="10 11">
        <text>(R)-pantoate + NADP(+) = 2-dehydropantoate + NADPH + H(+)</text>
        <dbReference type="Rhea" id="RHEA:16233"/>
        <dbReference type="ChEBI" id="CHEBI:11561"/>
        <dbReference type="ChEBI" id="CHEBI:15378"/>
        <dbReference type="ChEBI" id="CHEBI:15980"/>
        <dbReference type="ChEBI" id="CHEBI:57783"/>
        <dbReference type="ChEBI" id="CHEBI:58349"/>
        <dbReference type="EC" id="1.1.1.169"/>
    </reaction>
</comment>
<dbReference type="Pfam" id="PF02558">
    <property type="entry name" value="ApbA"/>
    <property type="match status" value="1"/>
</dbReference>
<dbReference type="InterPro" id="IPR013752">
    <property type="entry name" value="KPA_reductase"/>
</dbReference>
<comment type="caution">
    <text evidence="14">The sequence shown here is derived from an EMBL/GenBank/DDBJ whole genome shotgun (WGS) entry which is preliminary data.</text>
</comment>
<keyword evidence="7 11" id="KW-0521">NADP</keyword>
<evidence type="ECO:0000256" key="4">
    <source>
        <dbReference type="ARBA" id="ARBA00013014"/>
    </source>
</evidence>
<accession>A0A4R4DEI0</accession>
<evidence type="ECO:0000256" key="5">
    <source>
        <dbReference type="ARBA" id="ARBA00019465"/>
    </source>
</evidence>
<keyword evidence="6 11" id="KW-0566">Pantothenate biosynthesis</keyword>
<dbReference type="NCBIfam" id="TIGR00745">
    <property type="entry name" value="apbA_panE"/>
    <property type="match status" value="1"/>
</dbReference>
<dbReference type="NCBIfam" id="NF005089">
    <property type="entry name" value="PRK06522.1-4"/>
    <property type="match status" value="1"/>
</dbReference>
<dbReference type="InterPro" id="IPR013328">
    <property type="entry name" value="6PGD_dom2"/>
</dbReference>
<evidence type="ECO:0000259" key="12">
    <source>
        <dbReference type="Pfam" id="PF02558"/>
    </source>
</evidence>
<evidence type="ECO:0000256" key="8">
    <source>
        <dbReference type="ARBA" id="ARBA00023002"/>
    </source>
</evidence>
<dbReference type="FunFam" id="1.10.1040.10:FF:000017">
    <property type="entry name" value="2-dehydropantoate 2-reductase"/>
    <property type="match status" value="1"/>
</dbReference>
<dbReference type="FunFam" id="3.40.50.720:FF:000307">
    <property type="entry name" value="2-dehydropantoate 2-reductase"/>
    <property type="match status" value="1"/>
</dbReference>
<keyword evidence="15" id="KW-1185">Reference proteome</keyword>
<dbReference type="OrthoDB" id="247668at2"/>
<dbReference type="GO" id="GO:0015940">
    <property type="term" value="P:pantothenate biosynthetic process"/>
    <property type="evidence" value="ECO:0007669"/>
    <property type="project" value="UniProtKB-UniPathway"/>
</dbReference>
<evidence type="ECO:0000256" key="9">
    <source>
        <dbReference type="ARBA" id="ARBA00032024"/>
    </source>
</evidence>
<organism evidence="14 15">
    <name type="scientific">Roseicella aquatilis</name>
    <dbReference type="NCBI Taxonomy" id="2527868"/>
    <lineage>
        <taxon>Bacteria</taxon>
        <taxon>Pseudomonadati</taxon>
        <taxon>Pseudomonadota</taxon>
        <taxon>Alphaproteobacteria</taxon>
        <taxon>Acetobacterales</taxon>
        <taxon>Roseomonadaceae</taxon>
        <taxon>Roseicella</taxon>
    </lineage>
</organism>
<dbReference type="InterPro" id="IPR036291">
    <property type="entry name" value="NAD(P)-bd_dom_sf"/>
</dbReference>
<name>A0A4R4DEI0_9PROT</name>
<dbReference type="RefSeq" id="WP_132291811.1">
    <property type="nucleotide sequence ID" value="NZ_SKBM01000016.1"/>
</dbReference>
<evidence type="ECO:0000256" key="1">
    <source>
        <dbReference type="ARBA" id="ARBA00002919"/>
    </source>
</evidence>
<dbReference type="InterPro" id="IPR013332">
    <property type="entry name" value="KPR_N"/>
</dbReference>
<evidence type="ECO:0000313" key="15">
    <source>
        <dbReference type="Proteomes" id="UP000295023"/>
    </source>
</evidence>
<dbReference type="Gene3D" id="1.10.1040.10">
    <property type="entry name" value="N-(1-d-carboxylethyl)-l-norvaline Dehydrogenase, domain 2"/>
    <property type="match status" value="1"/>
</dbReference>
<evidence type="ECO:0000256" key="3">
    <source>
        <dbReference type="ARBA" id="ARBA00007870"/>
    </source>
</evidence>
<evidence type="ECO:0000256" key="10">
    <source>
        <dbReference type="ARBA" id="ARBA00048793"/>
    </source>
</evidence>
<dbReference type="Proteomes" id="UP000295023">
    <property type="component" value="Unassembled WGS sequence"/>
</dbReference>
<evidence type="ECO:0000313" key="14">
    <source>
        <dbReference type="EMBL" id="TCZ58589.1"/>
    </source>
</evidence>
<keyword evidence="8 11" id="KW-0560">Oxidoreductase</keyword>
<evidence type="ECO:0000256" key="7">
    <source>
        <dbReference type="ARBA" id="ARBA00022857"/>
    </source>
</evidence>
<dbReference type="UniPathway" id="UPA00028">
    <property type="reaction ID" value="UER00004"/>
</dbReference>